<reference evidence="15 16" key="1">
    <citation type="submission" date="2009-11" db="EMBL/GenBank/DDBJ databases">
        <title>Annotation of Allomyces macrogynus ATCC 38327.</title>
        <authorList>
            <consortium name="The Broad Institute Genome Sequencing Platform"/>
            <person name="Russ C."/>
            <person name="Cuomo C."/>
            <person name="Burger G."/>
            <person name="Gray M.W."/>
            <person name="Holland P.W.H."/>
            <person name="King N."/>
            <person name="Lang F.B.F."/>
            <person name="Roger A.J."/>
            <person name="Ruiz-Trillo I."/>
            <person name="Young S.K."/>
            <person name="Zeng Q."/>
            <person name="Gargeya S."/>
            <person name="Fitzgerald M."/>
            <person name="Haas B."/>
            <person name="Abouelleil A."/>
            <person name="Alvarado L."/>
            <person name="Arachchi H.M."/>
            <person name="Berlin A."/>
            <person name="Chapman S.B."/>
            <person name="Gearin G."/>
            <person name="Goldberg J."/>
            <person name="Griggs A."/>
            <person name="Gujja S."/>
            <person name="Hansen M."/>
            <person name="Heiman D."/>
            <person name="Howarth C."/>
            <person name="Larimer J."/>
            <person name="Lui A."/>
            <person name="MacDonald P.J.P."/>
            <person name="McCowen C."/>
            <person name="Montmayeur A."/>
            <person name="Murphy C."/>
            <person name="Neiman D."/>
            <person name="Pearson M."/>
            <person name="Priest M."/>
            <person name="Roberts A."/>
            <person name="Saif S."/>
            <person name="Shea T."/>
            <person name="Sisk P."/>
            <person name="Stolte C."/>
            <person name="Sykes S."/>
            <person name="Wortman J."/>
            <person name="Nusbaum C."/>
            <person name="Birren B."/>
        </authorList>
    </citation>
    <scope>NUCLEOTIDE SEQUENCE [LARGE SCALE GENOMIC DNA]</scope>
    <source>
        <strain evidence="15 16">ATCC 38327</strain>
    </source>
</reference>
<feature type="active site" description="Proton donor/acceptor" evidence="8">
    <location>
        <position position="218"/>
    </location>
</feature>
<dbReference type="PROSITE" id="PS51435">
    <property type="entry name" value="AP_NUCLEASE_F1_4"/>
    <property type="match status" value="1"/>
</dbReference>
<evidence type="ECO:0000256" key="6">
    <source>
        <dbReference type="ARBA" id="ARBA00022842"/>
    </source>
</evidence>
<dbReference type="PANTHER" id="PTHR22748">
    <property type="entry name" value="AP ENDONUCLEASE"/>
    <property type="match status" value="1"/>
</dbReference>
<feature type="binding site" evidence="9">
    <location>
        <position position="327"/>
    </location>
    <ligand>
        <name>Mg(2+)</name>
        <dbReference type="ChEBI" id="CHEBI:18420"/>
        <label>1</label>
    </ligand>
</feature>
<dbReference type="GO" id="GO:0008270">
    <property type="term" value="F:zinc ion binding"/>
    <property type="evidence" value="ECO:0007669"/>
    <property type="project" value="UniProtKB-KW"/>
</dbReference>
<dbReference type="VEuPathDB" id="FungiDB:AMAG_02249"/>
<feature type="site" description="Interaction with DNA substrate" evidence="10">
    <location>
        <position position="328"/>
    </location>
</feature>
<organism evidence="15 16">
    <name type="scientific">Allomyces macrogynus (strain ATCC 38327)</name>
    <name type="common">Allomyces javanicus var. macrogynus</name>
    <dbReference type="NCBI Taxonomy" id="578462"/>
    <lineage>
        <taxon>Eukaryota</taxon>
        <taxon>Fungi</taxon>
        <taxon>Fungi incertae sedis</taxon>
        <taxon>Blastocladiomycota</taxon>
        <taxon>Blastocladiomycetes</taxon>
        <taxon>Blastocladiales</taxon>
        <taxon>Blastocladiaceae</taxon>
        <taxon>Allomyces</taxon>
    </lineage>
</organism>
<keyword evidence="12" id="KW-0227">DNA damage</keyword>
<dbReference type="Gene3D" id="3.60.10.10">
    <property type="entry name" value="Endonuclease/exonuclease/phosphatase"/>
    <property type="match status" value="1"/>
</dbReference>
<dbReference type="GO" id="GO:0003906">
    <property type="term" value="F:DNA-(apurinic or apyrimidinic site) endonuclease activity"/>
    <property type="evidence" value="ECO:0007669"/>
    <property type="project" value="TreeGrafter"/>
</dbReference>
<feature type="binding site" evidence="9">
    <location>
        <position position="7"/>
    </location>
    <ligand>
        <name>Mg(2+)</name>
        <dbReference type="ChEBI" id="CHEBI:18420"/>
        <label>1</label>
    </ligand>
</feature>
<feature type="active site" evidence="8">
    <location>
        <position position="177"/>
    </location>
</feature>
<feature type="binding site" evidence="9">
    <location>
        <position position="328"/>
    </location>
    <ligand>
        <name>Mg(2+)</name>
        <dbReference type="ChEBI" id="CHEBI:18420"/>
        <label>1</label>
    </ligand>
</feature>
<reference evidence="16" key="2">
    <citation type="submission" date="2009-11" db="EMBL/GenBank/DDBJ databases">
        <title>The Genome Sequence of Allomyces macrogynus strain ATCC 38327.</title>
        <authorList>
            <consortium name="The Broad Institute Genome Sequencing Platform"/>
            <person name="Russ C."/>
            <person name="Cuomo C."/>
            <person name="Shea T."/>
            <person name="Young S.K."/>
            <person name="Zeng Q."/>
            <person name="Koehrsen M."/>
            <person name="Haas B."/>
            <person name="Borodovsky M."/>
            <person name="Guigo R."/>
            <person name="Alvarado L."/>
            <person name="Berlin A."/>
            <person name="Borenstein D."/>
            <person name="Chen Z."/>
            <person name="Engels R."/>
            <person name="Freedman E."/>
            <person name="Gellesch M."/>
            <person name="Goldberg J."/>
            <person name="Griggs A."/>
            <person name="Gujja S."/>
            <person name="Heiman D."/>
            <person name="Hepburn T."/>
            <person name="Howarth C."/>
            <person name="Jen D."/>
            <person name="Larson L."/>
            <person name="Lewis B."/>
            <person name="Mehta T."/>
            <person name="Park D."/>
            <person name="Pearson M."/>
            <person name="Roberts A."/>
            <person name="Saif S."/>
            <person name="Shenoy N."/>
            <person name="Sisk P."/>
            <person name="Stolte C."/>
            <person name="Sykes S."/>
            <person name="Walk T."/>
            <person name="White J."/>
            <person name="Yandava C."/>
            <person name="Burger G."/>
            <person name="Gray M.W."/>
            <person name="Holland P.W.H."/>
            <person name="King N."/>
            <person name="Lang F.B.F."/>
            <person name="Roger A.J."/>
            <person name="Ruiz-Trillo I."/>
            <person name="Lander E."/>
            <person name="Nusbaum C."/>
        </authorList>
    </citation>
    <scope>NUCLEOTIDE SEQUENCE [LARGE SCALE GENOMIC DNA]</scope>
    <source>
        <strain evidence="16">ATCC 38327</strain>
    </source>
</reference>
<feature type="compositionally biased region" description="Polar residues" evidence="13">
    <location>
        <begin position="404"/>
        <end position="413"/>
    </location>
</feature>
<feature type="region of interest" description="Disordered" evidence="13">
    <location>
        <begin position="393"/>
        <end position="533"/>
    </location>
</feature>
<dbReference type="InterPro" id="IPR036691">
    <property type="entry name" value="Endo/exonu/phosph_ase_sf"/>
</dbReference>
<evidence type="ECO:0000313" key="16">
    <source>
        <dbReference type="Proteomes" id="UP000054350"/>
    </source>
</evidence>
<evidence type="ECO:0000256" key="2">
    <source>
        <dbReference type="ARBA" id="ARBA00022723"/>
    </source>
</evidence>
<dbReference type="eggNOG" id="KOG1294">
    <property type="taxonomic scope" value="Eukaryota"/>
</dbReference>
<evidence type="ECO:0000259" key="14">
    <source>
        <dbReference type="PROSITE" id="PS51999"/>
    </source>
</evidence>
<feature type="compositionally biased region" description="Polar residues" evidence="13">
    <location>
        <begin position="439"/>
        <end position="451"/>
    </location>
</feature>
<dbReference type="Pfam" id="PF06839">
    <property type="entry name" value="Zn_ribbon_GRF"/>
    <property type="match status" value="1"/>
</dbReference>
<protein>
    <recommendedName>
        <fullName evidence="12">DNA-(apurinic or apyrimidinic site) endonuclease</fullName>
        <ecNumber evidence="12">3.1.-.-</ecNumber>
    </recommendedName>
</protein>
<keyword evidence="16" id="KW-1185">Reference proteome</keyword>
<feature type="binding site" evidence="9">
    <location>
        <position position="218"/>
    </location>
    <ligand>
        <name>Mg(2+)</name>
        <dbReference type="ChEBI" id="CHEBI:18420"/>
        <label>1</label>
    </ligand>
</feature>
<evidence type="ECO:0000313" key="15">
    <source>
        <dbReference type="EMBL" id="KNE56441.1"/>
    </source>
</evidence>
<proteinExistence type="inferred from homology"/>
<dbReference type="PROSITE" id="PS51999">
    <property type="entry name" value="ZF_GRF"/>
    <property type="match status" value="1"/>
</dbReference>
<dbReference type="InterPro" id="IPR010666">
    <property type="entry name" value="Znf_GRF"/>
</dbReference>
<evidence type="ECO:0000256" key="5">
    <source>
        <dbReference type="ARBA" id="ARBA00022833"/>
    </source>
</evidence>
<keyword evidence="4" id="KW-0378">Hydrolase</keyword>
<dbReference type="GO" id="GO:0006284">
    <property type="term" value="P:base-excision repair"/>
    <property type="evidence" value="ECO:0007669"/>
    <property type="project" value="TreeGrafter"/>
</dbReference>
<dbReference type="AlphaFoldDB" id="A0A0L0S216"/>
<feature type="binding site" evidence="9">
    <location>
        <position position="220"/>
    </location>
    <ligand>
        <name>Mg(2+)</name>
        <dbReference type="ChEBI" id="CHEBI:18420"/>
        <label>1</label>
    </ligand>
</feature>
<feature type="site" description="Transition state stabilizer" evidence="10">
    <location>
        <position position="220"/>
    </location>
</feature>
<dbReference type="GO" id="GO:0008081">
    <property type="term" value="F:phosphoric diester hydrolase activity"/>
    <property type="evidence" value="ECO:0007669"/>
    <property type="project" value="TreeGrafter"/>
</dbReference>
<keyword evidence="2 9" id="KW-0479">Metal-binding</keyword>
<comment type="similarity">
    <text evidence="1 12">Belongs to the DNA repair enzymes AP/ExoA family.</text>
</comment>
<keyword evidence="12" id="KW-0234">DNA repair</keyword>
<dbReference type="PANTHER" id="PTHR22748:SF4">
    <property type="entry name" value="DNA-(APURINIC OR APYRIMIDINIC SITE) ENDONUCLEASE 2"/>
    <property type="match status" value="1"/>
</dbReference>
<gene>
    <name evidence="15" type="ORF">AMAG_02249</name>
</gene>
<evidence type="ECO:0000256" key="8">
    <source>
        <dbReference type="PIRSR" id="PIRSR604808-1"/>
    </source>
</evidence>
<sequence length="569" mass="60789">MKICTWNINGILPLCALSVKDLLEPSVASQELVENAAFDERPVTIPRLLTNVLECDVLCCQETKLPRRKFGPELAVFDHHDAYYSFCRSAPSQQSLRIGYSGTATFVDSRLPVHAAQDGLLGRAGAGSPSAAPIPVPNGIVYPDLASLNLATAPTALDDEGRAVLLDLGAFILINVYCPNRGDTDTRAQVKADYHSLLLHVLTILLTTHDRDVILVGDLNVSHRMIDHADPATVLADTYGTARMPDPAAAYAAANPTRAWFDAVLALGMVDAYRAMHPESPGFTCWNTQISARRADFGTRIDYILVSPRLVPRIRACDRMPHVLGSDHCPVYADLDVPDFAERLQGPVVDAASVQRPSLCARYLPELSARQQSIKEMVAAVSKKREADAAGIENGSALGGASVPGNTTASSADLASHPDPARPSPPPSRLTKRIKTDSGRSTASSGKQSTLSTFFTRPAATPTPTPSPASAGVPARPTPSNSGADPGDPHAAAATRNGSASASWATLFRPREPPKCAHGEPGVPFSVNKKGPNQGRKFWVCARPVGPKSAGLSEFRCNFFEWDNARKSK</sequence>
<keyword evidence="6 9" id="KW-0460">Magnesium</keyword>
<dbReference type="OMA" id="SFWICPR"/>
<dbReference type="EMBL" id="GG745330">
    <property type="protein sequence ID" value="KNE56441.1"/>
    <property type="molecule type" value="Genomic_DNA"/>
</dbReference>
<feature type="active site" description="Proton acceptor" evidence="8">
    <location>
        <position position="328"/>
    </location>
</feature>
<dbReference type="NCBIfam" id="TIGR00633">
    <property type="entry name" value="xth"/>
    <property type="match status" value="1"/>
</dbReference>
<dbReference type="InterPro" id="IPR005135">
    <property type="entry name" value="Endo/exonuclease/phosphatase"/>
</dbReference>
<name>A0A0L0S216_ALLM3</name>
<dbReference type="OrthoDB" id="391817at2759"/>
<evidence type="ECO:0000256" key="11">
    <source>
        <dbReference type="PROSITE-ProRule" id="PRU01343"/>
    </source>
</evidence>
<feature type="domain" description="GRF-type" evidence="14">
    <location>
        <begin position="516"/>
        <end position="566"/>
    </location>
</feature>
<feature type="compositionally biased region" description="Low complexity" evidence="13">
    <location>
        <begin position="483"/>
        <end position="503"/>
    </location>
</feature>
<dbReference type="EC" id="3.1.-.-" evidence="12"/>
<evidence type="ECO:0000256" key="7">
    <source>
        <dbReference type="ARBA" id="ARBA00023242"/>
    </source>
</evidence>
<evidence type="ECO:0000256" key="3">
    <source>
        <dbReference type="ARBA" id="ARBA00022771"/>
    </source>
</evidence>
<dbReference type="Proteomes" id="UP000054350">
    <property type="component" value="Unassembled WGS sequence"/>
</dbReference>
<dbReference type="STRING" id="578462.A0A0L0S216"/>
<keyword evidence="9" id="KW-0464">Manganese</keyword>
<dbReference type="InterPro" id="IPR004808">
    <property type="entry name" value="AP_endonuc_1"/>
</dbReference>
<evidence type="ECO:0000256" key="12">
    <source>
        <dbReference type="RuleBase" id="RU362131"/>
    </source>
</evidence>
<feature type="site" description="Important for catalytic activity" evidence="10">
    <location>
        <position position="302"/>
    </location>
</feature>
<feature type="compositionally biased region" description="Basic and acidic residues" evidence="13">
    <location>
        <begin position="509"/>
        <end position="518"/>
    </location>
</feature>
<evidence type="ECO:0000256" key="4">
    <source>
        <dbReference type="ARBA" id="ARBA00022801"/>
    </source>
</evidence>
<dbReference type="SUPFAM" id="SSF56219">
    <property type="entry name" value="DNase I-like"/>
    <property type="match status" value="1"/>
</dbReference>
<keyword evidence="5" id="KW-0862">Zinc</keyword>
<comment type="cofactor">
    <cofactor evidence="9 12">
        <name>Mg(2+)</name>
        <dbReference type="ChEBI" id="CHEBI:18420"/>
    </cofactor>
    <cofactor evidence="9 12">
        <name>Mn(2+)</name>
        <dbReference type="ChEBI" id="CHEBI:29035"/>
    </cofactor>
    <text evidence="9 12">Probably binds two magnesium or manganese ions per subunit.</text>
</comment>
<dbReference type="GO" id="GO:0008311">
    <property type="term" value="F:double-stranded DNA 3'-5' DNA exonuclease activity"/>
    <property type="evidence" value="ECO:0007669"/>
    <property type="project" value="TreeGrafter"/>
</dbReference>
<keyword evidence="3 11" id="KW-0863">Zinc-finger</keyword>
<dbReference type="GO" id="GO:0005634">
    <property type="term" value="C:nucleus"/>
    <property type="evidence" value="ECO:0007669"/>
    <property type="project" value="TreeGrafter"/>
</dbReference>
<evidence type="ECO:0000256" key="9">
    <source>
        <dbReference type="PIRSR" id="PIRSR604808-2"/>
    </source>
</evidence>
<keyword evidence="7" id="KW-0539">Nucleus</keyword>
<dbReference type="Pfam" id="PF03372">
    <property type="entry name" value="Exo_endo_phos"/>
    <property type="match status" value="1"/>
</dbReference>
<accession>A0A0L0S216</accession>
<evidence type="ECO:0000256" key="13">
    <source>
        <dbReference type="SAM" id="MobiDB-lite"/>
    </source>
</evidence>
<evidence type="ECO:0000256" key="1">
    <source>
        <dbReference type="ARBA" id="ARBA00007092"/>
    </source>
</evidence>
<feature type="binding site" evidence="9">
    <location>
        <position position="62"/>
    </location>
    <ligand>
        <name>Mg(2+)</name>
        <dbReference type="ChEBI" id="CHEBI:18420"/>
        <label>1</label>
    </ligand>
</feature>
<evidence type="ECO:0000256" key="10">
    <source>
        <dbReference type="PIRSR" id="PIRSR604808-3"/>
    </source>
</evidence>